<dbReference type="HOGENOM" id="CLU_2436259_0_0_9"/>
<gene>
    <name evidence="3" type="ORF">I590_04231</name>
    <name evidence="2" type="ORF">UAK_03148</name>
</gene>
<name>R2RHP0_9ENTE</name>
<dbReference type="AlphaFoldDB" id="R2RHP0"/>
<sequence>MTDMNVSYVSLIKECFPKATLVIDRFHIVKHLIRNFEDIRVRIMKNFGRNNPIQAKRYRQLKALSRLLTKRQDTLVYDKWIKWRNLVGRI</sequence>
<dbReference type="RefSeq" id="WP_010746338.1">
    <property type="nucleotide sequence ID" value="NZ_ASWF01000007.1"/>
</dbReference>
<feature type="domain" description="Transposase IS204/IS1001/IS1096/IS1165 DDE" evidence="1">
    <location>
        <begin position="2"/>
        <end position="86"/>
    </location>
</feature>
<dbReference type="EMBL" id="ASWF01000007">
    <property type="protein sequence ID" value="EOT70891.1"/>
    <property type="molecule type" value="Genomic_DNA"/>
</dbReference>
<keyword evidence="5" id="KW-1185">Reference proteome</keyword>
<dbReference type="PATRIC" id="fig|1158602.3.peg.3141"/>
<organism evidence="2 4">
    <name type="scientific">Enterococcus raffinosus ATCC 49464</name>
    <dbReference type="NCBI Taxonomy" id="1158602"/>
    <lineage>
        <taxon>Bacteria</taxon>
        <taxon>Bacillati</taxon>
        <taxon>Bacillota</taxon>
        <taxon>Bacilli</taxon>
        <taxon>Lactobacillales</taxon>
        <taxon>Enterococcaceae</taxon>
        <taxon>Enterococcus</taxon>
    </lineage>
</organism>
<evidence type="ECO:0000313" key="2">
    <source>
        <dbReference type="EMBL" id="EOH75504.1"/>
    </source>
</evidence>
<reference evidence="2 4" key="1">
    <citation type="submission" date="2013-02" db="EMBL/GenBank/DDBJ databases">
        <title>The Genome Sequence of Enterococcus raffinosus ATCC_49464.</title>
        <authorList>
            <consortium name="The Broad Institute Genome Sequencing Platform"/>
            <consortium name="The Broad Institute Genome Sequencing Center for Infectious Disease"/>
            <person name="Earl A.M."/>
            <person name="Gilmore M.S."/>
            <person name="Lebreton F."/>
            <person name="Walker B."/>
            <person name="Young S.K."/>
            <person name="Zeng Q."/>
            <person name="Gargeya S."/>
            <person name="Fitzgerald M."/>
            <person name="Haas B."/>
            <person name="Abouelleil A."/>
            <person name="Alvarado L."/>
            <person name="Arachchi H.M."/>
            <person name="Berlin A.M."/>
            <person name="Chapman S.B."/>
            <person name="Dewar J."/>
            <person name="Goldberg J."/>
            <person name="Griggs A."/>
            <person name="Gujja S."/>
            <person name="Hansen M."/>
            <person name="Howarth C."/>
            <person name="Imamovic A."/>
            <person name="Larimer J."/>
            <person name="McCowan C."/>
            <person name="Murphy C."/>
            <person name="Neiman D."/>
            <person name="Pearson M."/>
            <person name="Priest M."/>
            <person name="Roberts A."/>
            <person name="Saif S."/>
            <person name="Shea T."/>
            <person name="Sisk P."/>
            <person name="Sykes S."/>
            <person name="Wortman J."/>
            <person name="Nusbaum C."/>
            <person name="Birren B."/>
        </authorList>
    </citation>
    <scope>NUCLEOTIDE SEQUENCE [LARGE SCALE GENOMIC DNA]</scope>
    <source>
        <strain evidence="2 4">ATCC 49464</strain>
    </source>
</reference>
<dbReference type="InterPro" id="IPR047951">
    <property type="entry name" value="Transpos_ISL3"/>
</dbReference>
<evidence type="ECO:0000313" key="4">
    <source>
        <dbReference type="Proteomes" id="UP000013877"/>
    </source>
</evidence>
<comment type="caution">
    <text evidence="2">The sequence shown here is derived from an EMBL/GenBank/DDBJ whole genome shotgun (WGS) entry which is preliminary data.</text>
</comment>
<proteinExistence type="predicted"/>
<evidence type="ECO:0000313" key="3">
    <source>
        <dbReference type="EMBL" id="EOT70891.1"/>
    </source>
</evidence>
<accession>R2RHP0</accession>
<dbReference type="EMBL" id="AJAL01000017">
    <property type="protein sequence ID" value="EOH75504.1"/>
    <property type="molecule type" value="Genomic_DNA"/>
</dbReference>
<evidence type="ECO:0000313" key="5">
    <source>
        <dbReference type="Proteomes" id="UP000014158"/>
    </source>
</evidence>
<dbReference type="Pfam" id="PF01610">
    <property type="entry name" value="DDE_Tnp_ISL3"/>
    <property type="match status" value="1"/>
</dbReference>
<dbReference type="eggNOG" id="COG3464">
    <property type="taxonomic scope" value="Bacteria"/>
</dbReference>
<dbReference type="PANTHER" id="PTHR33498:SF1">
    <property type="entry name" value="TRANSPOSASE FOR INSERTION SEQUENCE ELEMENT IS1557"/>
    <property type="match status" value="1"/>
</dbReference>
<evidence type="ECO:0000259" key="1">
    <source>
        <dbReference type="Pfam" id="PF01610"/>
    </source>
</evidence>
<dbReference type="Proteomes" id="UP000014158">
    <property type="component" value="Unassembled WGS sequence"/>
</dbReference>
<dbReference type="InterPro" id="IPR002560">
    <property type="entry name" value="Transposase_DDE"/>
</dbReference>
<dbReference type="Proteomes" id="UP000013877">
    <property type="component" value="Unassembled WGS sequence"/>
</dbReference>
<protein>
    <recommendedName>
        <fullName evidence="1">Transposase IS204/IS1001/IS1096/IS1165 DDE domain-containing protein</fullName>
    </recommendedName>
</protein>
<reference evidence="3 5" key="2">
    <citation type="submission" date="2013-03" db="EMBL/GenBank/DDBJ databases">
        <title>The Genome Sequence of Enterococcus raffinosus ATCC_49464 (PacBio/Illumina hybrid assembly).</title>
        <authorList>
            <consortium name="The Broad Institute Genomics Platform"/>
            <consortium name="The Broad Institute Genome Sequencing Center for Infectious Disease"/>
            <person name="Earl A."/>
            <person name="Russ C."/>
            <person name="Gilmore M."/>
            <person name="Surin D."/>
            <person name="Walker B."/>
            <person name="Young S."/>
            <person name="Zeng Q."/>
            <person name="Gargeya S."/>
            <person name="Fitzgerald M."/>
            <person name="Haas B."/>
            <person name="Abouelleil A."/>
            <person name="Allen A.W."/>
            <person name="Alvarado L."/>
            <person name="Arachchi H.M."/>
            <person name="Berlin A.M."/>
            <person name="Chapman S.B."/>
            <person name="Gainer-Dewar J."/>
            <person name="Goldberg J."/>
            <person name="Griggs A."/>
            <person name="Gujja S."/>
            <person name="Hansen M."/>
            <person name="Howarth C."/>
            <person name="Imamovic A."/>
            <person name="Ireland A."/>
            <person name="Larimer J."/>
            <person name="McCowan C."/>
            <person name="Murphy C."/>
            <person name="Pearson M."/>
            <person name="Poon T.W."/>
            <person name="Priest M."/>
            <person name="Roberts A."/>
            <person name="Saif S."/>
            <person name="Shea T."/>
            <person name="Sisk P."/>
            <person name="Sykes S."/>
            <person name="Wortman J."/>
            <person name="Nusbaum C."/>
            <person name="Birren B."/>
        </authorList>
    </citation>
    <scope>NUCLEOTIDE SEQUENCE [LARGE SCALE GENOMIC DNA]</scope>
    <source>
        <strain evidence="3 5">ATCC 49464</strain>
    </source>
</reference>
<dbReference type="PANTHER" id="PTHR33498">
    <property type="entry name" value="TRANSPOSASE FOR INSERTION SEQUENCE ELEMENT IS1557"/>
    <property type="match status" value="1"/>
</dbReference>